<name>A0ACD3ASQ2_9AGAR</name>
<keyword evidence="2" id="KW-1185">Reference proteome</keyword>
<proteinExistence type="predicted"/>
<sequence length="96" mass="11044">LEGQLQKLRVQRNSLLPISTLPTEVLTEIFALCRIHEDYGWIEMQNLLPVTWVCHQWREVALSCATLWAHIEGSNLRWALPSIERSRGSSLVAEFS</sequence>
<reference evidence="1 2" key="1">
    <citation type="journal article" date="2019" name="Nat. Ecol. Evol.">
        <title>Megaphylogeny resolves global patterns of mushroom evolution.</title>
        <authorList>
            <person name="Varga T."/>
            <person name="Krizsan K."/>
            <person name="Foldi C."/>
            <person name="Dima B."/>
            <person name="Sanchez-Garcia M."/>
            <person name="Sanchez-Ramirez S."/>
            <person name="Szollosi G.J."/>
            <person name="Szarkandi J.G."/>
            <person name="Papp V."/>
            <person name="Albert L."/>
            <person name="Andreopoulos W."/>
            <person name="Angelini C."/>
            <person name="Antonin V."/>
            <person name="Barry K.W."/>
            <person name="Bougher N.L."/>
            <person name="Buchanan P."/>
            <person name="Buyck B."/>
            <person name="Bense V."/>
            <person name="Catcheside P."/>
            <person name="Chovatia M."/>
            <person name="Cooper J."/>
            <person name="Damon W."/>
            <person name="Desjardin D."/>
            <person name="Finy P."/>
            <person name="Geml J."/>
            <person name="Haridas S."/>
            <person name="Hughes K."/>
            <person name="Justo A."/>
            <person name="Karasinski D."/>
            <person name="Kautmanova I."/>
            <person name="Kiss B."/>
            <person name="Kocsube S."/>
            <person name="Kotiranta H."/>
            <person name="LaButti K.M."/>
            <person name="Lechner B.E."/>
            <person name="Liimatainen K."/>
            <person name="Lipzen A."/>
            <person name="Lukacs Z."/>
            <person name="Mihaltcheva S."/>
            <person name="Morgado L.N."/>
            <person name="Niskanen T."/>
            <person name="Noordeloos M.E."/>
            <person name="Ohm R.A."/>
            <person name="Ortiz-Santana B."/>
            <person name="Ovrebo C."/>
            <person name="Racz N."/>
            <person name="Riley R."/>
            <person name="Savchenko A."/>
            <person name="Shiryaev A."/>
            <person name="Soop K."/>
            <person name="Spirin V."/>
            <person name="Szebenyi C."/>
            <person name="Tomsovsky M."/>
            <person name="Tulloss R.E."/>
            <person name="Uehling J."/>
            <person name="Grigoriev I.V."/>
            <person name="Vagvolgyi C."/>
            <person name="Papp T."/>
            <person name="Martin F.M."/>
            <person name="Miettinen O."/>
            <person name="Hibbett D.S."/>
            <person name="Nagy L.G."/>
        </authorList>
    </citation>
    <scope>NUCLEOTIDE SEQUENCE [LARGE SCALE GENOMIC DNA]</scope>
    <source>
        <strain evidence="1 2">NL-1719</strain>
    </source>
</reference>
<dbReference type="EMBL" id="ML208339">
    <property type="protein sequence ID" value="TFK68993.1"/>
    <property type="molecule type" value="Genomic_DNA"/>
</dbReference>
<organism evidence="1 2">
    <name type="scientific">Pluteus cervinus</name>
    <dbReference type="NCBI Taxonomy" id="181527"/>
    <lineage>
        <taxon>Eukaryota</taxon>
        <taxon>Fungi</taxon>
        <taxon>Dikarya</taxon>
        <taxon>Basidiomycota</taxon>
        <taxon>Agaricomycotina</taxon>
        <taxon>Agaricomycetes</taxon>
        <taxon>Agaricomycetidae</taxon>
        <taxon>Agaricales</taxon>
        <taxon>Pluteineae</taxon>
        <taxon>Pluteaceae</taxon>
        <taxon>Pluteus</taxon>
    </lineage>
</organism>
<accession>A0ACD3ASQ2</accession>
<feature type="non-terminal residue" evidence="1">
    <location>
        <position position="1"/>
    </location>
</feature>
<evidence type="ECO:0000313" key="1">
    <source>
        <dbReference type="EMBL" id="TFK68993.1"/>
    </source>
</evidence>
<dbReference type="Proteomes" id="UP000308600">
    <property type="component" value="Unassembled WGS sequence"/>
</dbReference>
<protein>
    <submittedName>
        <fullName evidence="1">Uncharacterized protein</fullName>
    </submittedName>
</protein>
<evidence type="ECO:0000313" key="2">
    <source>
        <dbReference type="Proteomes" id="UP000308600"/>
    </source>
</evidence>
<gene>
    <name evidence="1" type="ORF">BDN72DRAFT_741733</name>
</gene>
<feature type="non-terminal residue" evidence="1">
    <location>
        <position position="96"/>
    </location>
</feature>